<dbReference type="OrthoDB" id="10614805at2759"/>
<feature type="compositionally biased region" description="Basic and acidic residues" evidence="1">
    <location>
        <begin position="42"/>
        <end position="52"/>
    </location>
</feature>
<name>A0A9P5MRA5_9AGAM</name>
<proteinExistence type="predicted"/>
<feature type="compositionally biased region" description="Low complexity" evidence="1">
    <location>
        <begin position="86"/>
        <end position="99"/>
    </location>
</feature>
<keyword evidence="2" id="KW-0732">Signal</keyword>
<feature type="compositionally biased region" description="Pro residues" evidence="1">
    <location>
        <begin position="62"/>
        <end position="85"/>
    </location>
</feature>
<comment type="caution">
    <text evidence="3">The sequence shown here is derived from an EMBL/GenBank/DDBJ whole genome shotgun (WGS) entry which is preliminary data.</text>
</comment>
<dbReference type="PRINTS" id="PR01217">
    <property type="entry name" value="PRICHEXTENSN"/>
</dbReference>
<evidence type="ECO:0000313" key="3">
    <source>
        <dbReference type="EMBL" id="KAF8472918.1"/>
    </source>
</evidence>
<evidence type="ECO:0000256" key="2">
    <source>
        <dbReference type="SAM" id="SignalP"/>
    </source>
</evidence>
<organism evidence="3 4">
    <name type="scientific">Russula ochroleuca</name>
    <dbReference type="NCBI Taxonomy" id="152965"/>
    <lineage>
        <taxon>Eukaryota</taxon>
        <taxon>Fungi</taxon>
        <taxon>Dikarya</taxon>
        <taxon>Basidiomycota</taxon>
        <taxon>Agaricomycotina</taxon>
        <taxon>Agaricomycetes</taxon>
        <taxon>Russulales</taxon>
        <taxon>Russulaceae</taxon>
        <taxon>Russula</taxon>
    </lineage>
</organism>
<dbReference type="Proteomes" id="UP000759537">
    <property type="component" value="Unassembled WGS sequence"/>
</dbReference>
<reference evidence="3" key="1">
    <citation type="submission" date="2019-10" db="EMBL/GenBank/DDBJ databases">
        <authorList>
            <consortium name="DOE Joint Genome Institute"/>
            <person name="Kuo A."/>
            <person name="Miyauchi S."/>
            <person name="Kiss E."/>
            <person name="Drula E."/>
            <person name="Kohler A."/>
            <person name="Sanchez-Garcia M."/>
            <person name="Andreopoulos B."/>
            <person name="Barry K.W."/>
            <person name="Bonito G."/>
            <person name="Buee M."/>
            <person name="Carver A."/>
            <person name="Chen C."/>
            <person name="Cichocki N."/>
            <person name="Clum A."/>
            <person name="Culley D."/>
            <person name="Crous P.W."/>
            <person name="Fauchery L."/>
            <person name="Girlanda M."/>
            <person name="Hayes R."/>
            <person name="Keri Z."/>
            <person name="LaButti K."/>
            <person name="Lipzen A."/>
            <person name="Lombard V."/>
            <person name="Magnuson J."/>
            <person name="Maillard F."/>
            <person name="Morin E."/>
            <person name="Murat C."/>
            <person name="Nolan M."/>
            <person name="Ohm R."/>
            <person name="Pangilinan J."/>
            <person name="Pereira M."/>
            <person name="Perotto S."/>
            <person name="Peter M."/>
            <person name="Riley R."/>
            <person name="Sitrit Y."/>
            <person name="Stielow B."/>
            <person name="Szollosi G."/>
            <person name="Zifcakova L."/>
            <person name="Stursova M."/>
            <person name="Spatafora J.W."/>
            <person name="Tedersoo L."/>
            <person name="Vaario L.-M."/>
            <person name="Yamada A."/>
            <person name="Yan M."/>
            <person name="Wang P."/>
            <person name="Xu J."/>
            <person name="Bruns T."/>
            <person name="Baldrian P."/>
            <person name="Vilgalys R."/>
            <person name="Henrissat B."/>
            <person name="Grigoriev I.V."/>
            <person name="Hibbett D."/>
            <person name="Nagy L.G."/>
            <person name="Martin F.M."/>
        </authorList>
    </citation>
    <scope>NUCLEOTIDE SEQUENCE</scope>
    <source>
        <strain evidence="3">Prilba</strain>
    </source>
</reference>
<dbReference type="AlphaFoldDB" id="A0A9P5MRA5"/>
<feature type="signal peptide" evidence="2">
    <location>
        <begin position="1"/>
        <end position="22"/>
    </location>
</feature>
<evidence type="ECO:0000256" key="1">
    <source>
        <dbReference type="SAM" id="MobiDB-lite"/>
    </source>
</evidence>
<sequence length="236" mass="24574">MRRNKIVARTFLILSIINVALAFPPVVREKQVRVRVVDVAKDVTAPSEKRDDSEPESQGPAGSPPHPLPPPPPPPPPPLGTPSGPPSLVDSGPPSSAGSPPHPPPPPPSLPGSPPYPPPHPPPPPSLDGSPSESGSHHSTTLSSDEHKFFNAELKDKMKDYAVLGVVAGSFTGIANGIQKEILGSVSPGAQTIGRDLENVSDVLATSASSGIIDRGTGLQATSKPEKNRRRVVLLM</sequence>
<reference evidence="3" key="2">
    <citation type="journal article" date="2020" name="Nat. Commun.">
        <title>Large-scale genome sequencing of mycorrhizal fungi provides insights into the early evolution of symbiotic traits.</title>
        <authorList>
            <person name="Miyauchi S."/>
            <person name="Kiss E."/>
            <person name="Kuo A."/>
            <person name="Drula E."/>
            <person name="Kohler A."/>
            <person name="Sanchez-Garcia M."/>
            <person name="Morin E."/>
            <person name="Andreopoulos B."/>
            <person name="Barry K.W."/>
            <person name="Bonito G."/>
            <person name="Buee M."/>
            <person name="Carver A."/>
            <person name="Chen C."/>
            <person name="Cichocki N."/>
            <person name="Clum A."/>
            <person name="Culley D."/>
            <person name="Crous P.W."/>
            <person name="Fauchery L."/>
            <person name="Girlanda M."/>
            <person name="Hayes R.D."/>
            <person name="Keri Z."/>
            <person name="LaButti K."/>
            <person name="Lipzen A."/>
            <person name="Lombard V."/>
            <person name="Magnuson J."/>
            <person name="Maillard F."/>
            <person name="Murat C."/>
            <person name="Nolan M."/>
            <person name="Ohm R.A."/>
            <person name="Pangilinan J."/>
            <person name="Pereira M.F."/>
            <person name="Perotto S."/>
            <person name="Peter M."/>
            <person name="Pfister S."/>
            <person name="Riley R."/>
            <person name="Sitrit Y."/>
            <person name="Stielow J.B."/>
            <person name="Szollosi G."/>
            <person name="Zifcakova L."/>
            <person name="Stursova M."/>
            <person name="Spatafora J.W."/>
            <person name="Tedersoo L."/>
            <person name="Vaario L.M."/>
            <person name="Yamada A."/>
            <person name="Yan M."/>
            <person name="Wang P."/>
            <person name="Xu J."/>
            <person name="Bruns T."/>
            <person name="Baldrian P."/>
            <person name="Vilgalys R."/>
            <person name="Dunand C."/>
            <person name="Henrissat B."/>
            <person name="Grigoriev I.V."/>
            <person name="Hibbett D."/>
            <person name="Nagy L.G."/>
            <person name="Martin F.M."/>
        </authorList>
    </citation>
    <scope>NUCLEOTIDE SEQUENCE</scope>
    <source>
        <strain evidence="3">Prilba</strain>
    </source>
</reference>
<keyword evidence="4" id="KW-1185">Reference proteome</keyword>
<feature type="chain" id="PRO_5040412109" evidence="2">
    <location>
        <begin position="23"/>
        <end position="236"/>
    </location>
</feature>
<gene>
    <name evidence="3" type="ORF">DFH94DRAFT_143394</name>
</gene>
<feature type="region of interest" description="Disordered" evidence="1">
    <location>
        <begin position="42"/>
        <end position="144"/>
    </location>
</feature>
<dbReference type="EMBL" id="WHVB01000019">
    <property type="protein sequence ID" value="KAF8472918.1"/>
    <property type="molecule type" value="Genomic_DNA"/>
</dbReference>
<feature type="compositionally biased region" description="Pro residues" evidence="1">
    <location>
        <begin position="100"/>
        <end position="126"/>
    </location>
</feature>
<evidence type="ECO:0000313" key="4">
    <source>
        <dbReference type="Proteomes" id="UP000759537"/>
    </source>
</evidence>
<accession>A0A9P5MRA5</accession>
<protein>
    <submittedName>
        <fullName evidence="3">Uncharacterized protein</fullName>
    </submittedName>
</protein>